<gene>
    <name evidence="1" type="ORF">ACFP56_13865</name>
</gene>
<accession>A0ABW1V5G1</accession>
<evidence type="ECO:0008006" key="3">
    <source>
        <dbReference type="Google" id="ProtNLM"/>
    </source>
</evidence>
<dbReference type="RefSeq" id="WP_379235454.1">
    <property type="nucleotide sequence ID" value="NZ_JBHSTE010000004.1"/>
</dbReference>
<sequence length="565" mass="63697">MIKRILVLFLALLVMVLPGYATLASADGSKLIATSTKSTIKLDRSHVWLQGYNIQYSNYFKLRDVAAAFAHTPSAFNVKWNSKANAIEIVSGEAYTESSDNNAYYLPVTNALPTTASIIVDGKPYNMKAYTINNYTYFQLRDLASISDFNIQYDQAEDVIYLTSKWVEESYPTLSNQVLRSNALTSSYTRWADPVHHYTYTNDDGTVTTVDAQDKLYIHHYSGDYKLIGSTVLPLELPRFGAFYSGKTYNYVVYGQNNETEDNKAEVIRLVKYDKKFNRIGSVAVRDAYTVKPFDAGSVRLAEQGNLLVLHTARLRYMTEDGLNHQSQLTVLFDTEKMQVVNDLGRFQKNHVSHSFDQYVLFDGDSHVLLDHGDAYPRSLVISKGDGNSYVERDVVNIPGQIGANMTGVSIGGFEKSSSSYLVAYNTIDHSKAYNYTSFTISGASNAHRDIKIAAVPKNDVANGKIHYEHIATYINTDKTASIPRLVRIHDQKFMLLWQEFDREGSSRSSALKYVYIDANGKKIGQTKQLDYFKLADMQPVVANNDVVWFVNNDKDKTFYTVPIE</sequence>
<proteinExistence type="predicted"/>
<organism evidence="1 2">
    <name type="scientific">Paenibacillus septentrionalis</name>
    <dbReference type="NCBI Taxonomy" id="429342"/>
    <lineage>
        <taxon>Bacteria</taxon>
        <taxon>Bacillati</taxon>
        <taxon>Bacillota</taxon>
        <taxon>Bacilli</taxon>
        <taxon>Bacillales</taxon>
        <taxon>Paenibacillaceae</taxon>
        <taxon>Paenibacillus</taxon>
    </lineage>
</organism>
<dbReference type="Proteomes" id="UP001596233">
    <property type="component" value="Unassembled WGS sequence"/>
</dbReference>
<evidence type="ECO:0000313" key="2">
    <source>
        <dbReference type="Proteomes" id="UP001596233"/>
    </source>
</evidence>
<reference evidence="2" key="1">
    <citation type="journal article" date="2019" name="Int. J. Syst. Evol. Microbiol.">
        <title>The Global Catalogue of Microorganisms (GCM) 10K type strain sequencing project: providing services to taxonomists for standard genome sequencing and annotation.</title>
        <authorList>
            <consortium name="The Broad Institute Genomics Platform"/>
            <consortium name="The Broad Institute Genome Sequencing Center for Infectious Disease"/>
            <person name="Wu L."/>
            <person name="Ma J."/>
        </authorList>
    </citation>
    <scope>NUCLEOTIDE SEQUENCE [LARGE SCALE GENOMIC DNA]</scope>
    <source>
        <strain evidence="2">PCU 280</strain>
    </source>
</reference>
<protein>
    <recommendedName>
        <fullName evidence="3">Copper amine oxidase-like N-terminal domain-containing protein</fullName>
    </recommendedName>
</protein>
<name>A0ABW1V5G1_9BACL</name>
<evidence type="ECO:0000313" key="1">
    <source>
        <dbReference type="EMBL" id="MFC6333709.1"/>
    </source>
</evidence>
<comment type="caution">
    <text evidence="1">The sequence shown here is derived from an EMBL/GenBank/DDBJ whole genome shotgun (WGS) entry which is preliminary data.</text>
</comment>
<dbReference type="EMBL" id="JBHSTE010000004">
    <property type="protein sequence ID" value="MFC6333709.1"/>
    <property type="molecule type" value="Genomic_DNA"/>
</dbReference>
<keyword evidence="2" id="KW-1185">Reference proteome</keyword>